<evidence type="ECO:0000313" key="1">
    <source>
        <dbReference type="Proteomes" id="UP000887579"/>
    </source>
</evidence>
<dbReference type="Proteomes" id="UP000887579">
    <property type="component" value="Unplaced"/>
</dbReference>
<reference evidence="2" key="1">
    <citation type="submission" date="2022-11" db="UniProtKB">
        <authorList>
            <consortium name="WormBaseParasite"/>
        </authorList>
    </citation>
    <scope>IDENTIFICATION</scope>
</reference>
<name>A0AC34GXP3_9BILA</name>
<proteinExistence type="predicted"/>
<accession>A0AC34GXP3</accession>
<organism evidence="1 2">
    <name type="scientific">Panagrolaimus sp. ES5</name>
    <dbReference type="NCBI Taxonomy" id="591445"/>
    <lineage>
        <taxon>Eukaryota</taxon>
        <taxon>Metazoa</taxon>
        <taxon>Ecdysozoa</taxon>
        <taxon>Nematoda</taxon>
        <taxon>Chromadorea</taxon>
        <taxon>Rhabditida</taxon>
        <taxon>Tylenchina</taxon>
        <taxon>Panagrolaimomorpha</taxon>
        <taxon>Panagrolaimoidea</taxon>
        <taxon>Panagrolaimidae</taxon>
        <taxon>Panagrolaimus</taxon>
    </lineage>
</organism>
<evidence type="ECO:0000313" key="2">
    <source>
        <dbReference type="WBParaSite" id="ES5_v2.g9738.t1"/>
    </source>
</evidence>
<protein>
    <submittedName>
        <fullName evidence="2">Uncharacterized protein</fullName>
    </submittedName>
</protein>
<sequence>MLRFSKKKKEARQQKCCEQQQQQHQQIQEFSPPPLSSLSFPQPQPHQLQHQIIPVVTSQQQSQLPAITTTSAAVAATANLTAVQQHLQAAMVENLLHFSHIQIPNGVSSATQSTILNPLQTNLNANNMFMGFNTAPSTSHLLEPPQQSSQINNSNTLLNLPSTSVPSLPRPSSSSTSPSGSVSNGRISKKKGALECDVCGDTALGKHYGVYACNGCKGFFRRSVWNDKQYKCRFDSKCLIAKEQRNACRACRLRRCLTVGMNPRAVQNERGEVEGEGIHVISVSTYMTNLHNKNSTSSENSNPYTKSREVQTDMLDFEPPSVKNLKKDLTQEFKENEHFIQMLLNLEKLIIAKKDEHDFNDAPATPSTCFEAVFYEPTFLCPRTPINPTGSTIAILSDTTHDWKRCFVLYSDWIRALPDFQLFSPADKIALAELRYPAFHWWLVANWTIQTNCDGVCYCNGTYFPKDPALQCLFDQRKCVERMFSLLVKPLKEMNISEGERILLGILTIFCSDTNNMSPEGRQILRKIRSRYIEALRLHLIHRGGMENEIELATRIGSQILMIASISELVLLTGDNLRINEVMSTNSFTKWGDAVRVMYSKQTSSLANLQK</sequence>
<dbReference type="WBParaSite" id="ES5_v2.g9738.t1">
    <property type="protein sequence ID" value="ES5_v2.g9738.t1"/>
    <property type="gene ID" value="ES5_v2.g9738"/>
</dbReference>